<dbReference type="Proteomes" id="UP001352852">
    <property type="component" value="Unassembled WGS sequence"/>
</dbReference>
<reference evidence="2 3" key="1">
    <citation type="submission" date="2021-06" db="EMBL/GenBank/DDBJ databases">
        <authorList>
            <person name="Palmer J.M."/>
        </authorList>
    </citation>
    <scope>NUCLEOTIDE SEQUENCE [LARGE SCALE GENOMIC DNA]</scope>
    <source>
        <strain evidence="2 3">CL_MEX2019</strain>
        <tissue evidence="2">Muscle</tissue>
    </source>
</reference>
<organism evidence="2 3">
    <name type="scientific">Characodon lateralis</name>
    <dbReference type="NCBI Taxonomy" id="208331"/>
    <lineage>
        <taxon>Eukaryota</taxon>
        <taxon>Metazoa</taxon>
        <taxon>Chordata</taxon>
        <taxon>Craniata</taxon>
        <taxon>Vertebrata</taxon>
        <taxon>Euteleostomi</taxon>
        <taxon>Actinopterygii</taxon>
        <taxon>Neopterygii</taxon>
        <taxon>Teleostei</taxon>
        <taxon>Neoteleostei</taxon>
        <taxon>Acanthomorphata</taxon>
        <taxon>Ovalentaria</taxon>
        <taxon>Atherinomorphae</taxon>
        <taxon>Cyprinodontiformes</taxon>
        <taxon>Goodeidae</taxon>
        <taxon>Characodon</taxon>
    </lineage>
</organism>
<protein>
    <submittedName>
        <fullName evidence="2">Uncharacterized protein</fullName>
    </submittedName>
</protein>
<proteinExistence type="predicted"/>
<feature type="compositionally biased region" description="Polar residues" evidence="1">
    <location>
        <begin position="40"/>
        <end position="53"/>
    </location>
</feature>
<evidence type="ECO:0000313" key="3">
    <source>
        <dbReference type="Proteomes" id="UP001352852"/>
    </source>
</evidence>
<feature type="compositionally biased region" description="Low complexity" evidence="1">
    <location>
        <begin position="56"/>
        <end position="72"/>
    </location>
</feature>
<name>A0ABU7EZY6_9TELE</name>
<feature type="region of interest" description="Disordered" evidence="1">
    <location>
        <begin position="1"/>
        <end position="72"/>
    </location>
</feature>
<evidence type="ECO:0000313" key="2">
    <source>
        <dbReference type="EMBL" id="MED6291864.1"/>
    </source>
</evidence>
<feature type="non-terminal residue" evidence="2">
    <location>
        <position position="1"/>
    </location>
</feature>
<sequence>RTAMARQGPRATPPQPLITGATEQTPPGTAPTTEPPTPHQDGTNTPGHRSPASSKHLALASPTTPPATTQTHHITATAAIALGETLYSSLSRATPTLQHPHLAASAAMHRTTAPTP</sequence>
<comment type="caution">
    <text evidence="2">The sequence shown here is derived from an EMBL/GenBank/DDBJ whole genome shotgun (WGS) entry which is preliminary data.</text>
</comment>
<dbReference type="EMBL" id="JAHUTJ010069231">
    <property type="protein sequence ID" value="MED6291864.1"/>
    <property type="molecule type" value="Genomic_DNA"/>
</dbReference>
<evidence type="ECO:0000256" key="1">
    <source>
        <dbReference type="SAM" id="MobiDB-lite"/>
    </source>
</evidence>
<gene>
    <name evidence="2" type="ORF">CHARACLAT_028005</name>
</gene>
<feature type="compositionally biased region" description="Low complexity" evidence="1">
    <location>
        <begin position="19"/>
        <end position="32"/>
    </location>
</feature>
<accession>A0ABU7EZY6</accession>
<keyword evidence="3" id="KW-1185">Reference proteome</keyword>